<reference evidence="5" key="1">
    <citation type="submission" date="2023-07" db="EMBL/GenBank/DDBJ databases">
        <authorList>
            <consortium name="AG Swart"/>
            <person name="Singh M."/>
            <person name="Singh A."/>
            <person name="Seah K."/>
            <person name="Emmerich C."/>
        </authorList>
    </citation>
    <scope>NUCLEOTIDE SEQUENCE</scope>
    <source>
        <strain evidence="5">DP1</strain>
    </source>
</reference>
<evidence type="ECO:0000259" key="3">
    <source>
        <dbReference type="Pfam" id="PF23338"/>
    </source>
</evidence>
<dbReference type="InterPro" id="IPR055362">
    <property type="entry name" value="PTHB1_pf_dom"/>
</dbReference>
<dbReference type="PANTHER" id="PTHR20991:SF0">
    <property type="entry name" value="PROTEIN PTHB1"/>
    <property type="match status" value="1"/>
</dbReference>
<dbReference type="InterPro" id="IPR055363">
    <property type="entry name" value="PTHB1_hp_dom"/>
</dbReference>
<dbReference type="PANTHER" id="PTHR20991">
    <property type="entry name" value="PARATHYROID HORMONE-RESPONSIVE B1 GENE"/>
    <property type="match status" value="1"/>
</dbReference>
<accession>A0AAD1Y6U9</accession>
<dbReference type="Pfam" id="PF14727">
    <property type="entry name" value="PHTB1_N"/>
    <property type="match status" value="1"/>
</dbReference>
<sequence>MSIFEIKEWWGKKVGEDEEFDTNNICVGNVNNATAGGNKIVVGSFQGYLRIFEPQKGEYKSWQLLIEKNLEEGILQVGLGIYGDSGEMLLAVLHSRMLVIYAVETVEDTTQLSLVYRHELSRNSFNFTQGMFGKARNELICVQSVDGQLTIINKDTVQIEIVLPDFYLPGPLIYAKQSDSFIVSNTNLEIECYRYSTLNMQVEARDKRTIKADWTCNIGEQAFHMHYHKNKNTRKYDIIVVGTQTLYILTEGAGKIRYQRRLDYPPSCIKTYHLNSASEIYRDENRDVDQIAEGGANSPCFTFLLGSFSNYILVYRDVQLVWTCKTSHAPIFVDISEFGGTEGLIVHFADNGWLQISYLGTEPPKLNYILPESKEMKYEEMEAEHQRLLGRILASEQDEKTEPDYALSLDYELSKVEEADEYIDDPDNIYAKGDSGRPVRIKCSIILNYDGDEVKNLMVNVNVPDHCEADKTVFSYKILNFGGQRDFKESFYIYARNDFNPVSNEVVVSASYMSPRSTSGVDLRTACKIFELPMTFNCRIIIPSNLKDPNKITIITDKDAAQINSFFEDVIEDLGAHSICTTPNVMSFMYHNNTIVTILISKNAGKFRVQSASFDALGYIIHELIKRINILYSNDVKVDLQDSIPLHELFTAIDDHFELREKIFKSKKKLEDRSYQFRIVEKRLINRFKDKNPTPLNNLDFLLNQTYQDMMNIANEIIEYQKDLKNAAHNLSSRVKIIQILLKYKFDISRESYKLLQDHLSADIHDFDECGWEEHTYAAMTHLLKTCLAKSSKESNASNASIKRLTDTAKLKKHLTIVCDRLARGGVISL</sequence>
<dbReference type="InterPro" id="IPR026511">
    <property type="entry name" value="PTHB1"/>
</dbReference>
<dbReference type="AlphaFoldDB" id="A0AAD1Y6U9"/>
<dbReference type="GO" id="GO:0016020">
    <property type="term" value="C:membrane"/>
    <property type="evidence" value="ECO:0007669"/>
    <property type="project" value="TreeGrafter"/>
</dbReference>
<evidence type="ECO:0000259" key="2">
    <source>
        <dbReference type="Pfam" id="PF23337"/>
    </source>
</evidence>
<dbReference type="GO" id="GO:0034464">
    <property type="term" value="C:BBSome"/>
    <property type="evidence" value="ECO:0007669"/>
    <property type="project" value="InterPro"/>
</dbReference>
<dbReference type="Pfam" id="PF23339">
    <property type="entry name" value="PTHB1_CtH"/>
    <property type="match status" value="1"/>
</dbReference>
<dbReference type="Proteomes" id="UP001295684">
    <property type="component" value="Unassembled WGS sequence"/>
</dbReference>
<organism evidence="5 6">
    <name type="scientific">Euplotes crassus</name>
    <dbReference type="NCBI Taxonomy" id="5936"/>
    <lineage>
        <taxon>Eukaryota</taxon>
        <taxon>Sar</taxon>
        <taxon>Alveolata</taxon>
        <taxon>Ciliophora</taxon>
        <taxon>Intramacronucleata</taxon>
        <taxon>Spirotrichea</taxon>
        <taxon>Hypotrichia</taxon>
        <taxon>Euplotida</taxon>
        <taxon>Euplotidae</taxon>
        <taxon>Moneuplotes</taxon>
    </lineage>
</organism>
<evidence type="ECO:0000313" key="6">
    <source>
        <dbReference type="Proteomes" id="UP001295684"/>
    </source>
</evidence>
<evidence type="ECO:0000259" key="4">
    <source>
        <dbReference type="Pfam" id="PF23339"/>
    </source>
</evidence>
<feature type="domain" description="PTHB1 N-terminal" evidence="1">
    <location>
        <begin position="1"/>
        <end position="363"/>
    </location>
</feature>
<evidence type="ECO:0008006" key="7">
    <source>
        <dbReference type="Google" id="ProtNLM"/>
    </source>
</evidence>
<dbReference type="InterPro" id="IPR028073">
    <property type="entry name" value="PHTB1_N_dom"/>
</dbReference>
<protein>
    <recommendedName>
        <fullName evidence="7">Protein PTHB1</fullName>
    </recommendedName>
</protein>
<dbReference type="Pfam" id="PF23337">
    <property type="entry name" value="PTHB1_pf"/>
    <property type="match status" value="1"/>
</dbReference>
<gene>
    <name evidence="5" type="ORF">ECRASSUSDP1_LOCUS26547</name>
</gene>
<evidence type="ECO:0000259" key="1">
    <source>
        <dbReference type="Pfam" id="PF14727"/>
    </source>
</evidence>
<comment type="caution">
    <text evidence="5">The sequence shown here is derived from an EMBL/GenBank/DDBJ whole genome shotgun (WGS) entry which is preliminary data.</text>
</comment>
<feature type="domain" description="PTHB1 platform" evidence="2">
    <location>
        <begin position="533"/>
        <end position="638"/>
    </location>
</feature>
<dbReference type="EMBL" id="CAMPGE010027370">
    <property type="protein sequence ID" value="CAI2385006.1"/>
    <property type="molecule type" value="Genomic_DNA"/>
</dbReference>
<dbReference type="Pfam" id="PF23338">
    <property type="entry name" value="PTHB1_hp"/>
    <property type="match status" value="1"/>
</dbReference>
<dbReference type="GO" id="GO:0060271">
    <property type="term" value="P:cilium assembly"/>
    <property type="evidence" value="ECO:0007669"/>
    <property type="project" value="TreeGrafter"/>
</dbReference>
<dbReference type="InterPro" id="IPR055364">
    <property type="entry name" value="PTHB1_CtH_dom"/>
</dbReference>
<evidence type="ECO:0000313" key="5">
    <source>
        <dbReference type="EMBL" id="CAI2385006.1"/>
    </source>
</evidence>
<proteinExistence type="predicted"/>
<name>A0AAD1Y6U9_EUPCR</name>
<keyword evidence="6" id="KW-1185">Reference proteome</keyword>
<feature type="domain" description="PTHB1 C-terminal helix bundle" evidence="4">
    <location>
        <begin position="750"/>
        <end position="822"/>
    </location>
</feature>
<feature type="domain" description="PTHB1 hairpin" evidence="3">
    <location>
        <begin position="643"/>
        <end position="745"/>
    </location>
</feature>